<feature type="domain" description="HTH araC/xylS-type" evidence="9">
    <location>
        <begin position="412"/>
        <end position="514"/>
    </location>
</feature>
<evidence type="ECO:0000256" key="5">
    <source>
        <dbReference type="ARBA" id="ARBA00023015"/>
    </source>
</evidence>
<name>A0A7X2Z325_9BACL</name>
<dbReference type="RefSeq" id="WP_155612076.1">
    <property type="nucleotide sequence ID" value="NZ_WNZW01000007.1"/>
</dbReference>
<keyword evidence="4" id="KW-0902">Two-component regulatory system</keyword>
<dbReference type="InterPro" id="IPR001789">
    <property type="entry name" value="Sig_transdc_resp-reg_receiver"/>
</dbReference>
<dbReference type="GO" id="GO:0043565">
    <property type="term" value="F:sequence-specific DNA binding"/>
    <property type="evidence" value="ECO:0007669"/>
    <property type="project" value="InterPro"/>
</dbReference>
<dbReference type="Pfam" id="PF00072">
    <property type="entry name" value="Response_reg"/>
    <property type="match status" value="1"/>
</dbReference>
<dbReference type="OrthoDB" id="9794370at2"/>
<dbReference type="GO" id="GO:0000160">
    <property type="term" value="P:phosphorelay signal transduction system"/>
    <property type="evidence" value="ECO:0007669"/>
    <property type="project" value="UniProtKB-KW"/>
</dbReference>
<evidence type="ECO:0000256" key="8">
    <source>
        <dbReference type="PROSITE-ProRule" id="PRU00169"/>
    </source>
</evidence>
<dbReference type="InterPro" id="IPR009057">
    <property type="entry name" value="Homeodomain-like_sf"/>
</dbReference>
<dbReference type="InterPro" id="IPR018060">
    <property type="entry name" value="HTH_AraC"/>
</dbReference>
<reference evidence="11 12" key="1">
    <citation type="submission" date="2019-11" db="EMBL/GenBank/DDBJ databases">
        <title>Draft genome sequences of five Paenibacillus species of dairy origin.</title>
        <authorList>
            <person name="Olajide A.M."/>
            <person name="Chen S."/>
            <person name="Lapointe G."/>
        </authorList>
    </citation>
    <scope>NUCLEOTIDE SEQUENCE [LARGE SCALE GENOMIC DNA]</scope>
    <source>
        <strain evidence="11 12">12CR55</strain>
    </source>
</reference>
<comment type="caution">
    <text evidence="11">The sequence shown here is derived from an EMBL/GenBank/DDBJ whole genome shotgun (WGS) entry which is preliminary data.</text>
</comment>
<accession>A0A7X2Z325</accession>
<dbReference type="SMART" id="SM00448">
    <property type="entry name" value="REC"/>
    <property type="match status" value="1"/>
</dbReference>
<keyword evidence="2" id="KW-0963">Cytoplasm</keyword>
<dbReference type="GO" id="GO:0005737">
    <property type="term" value="C:cytoplasm"/>
    <property type="evidence" value="ECO:0007669"/>
    <property type="project" value="UniProtKB-SubCell"/>
</dbReference>
<evidence type="ECO:0000259" key="10">
    <source>
        <dbReference type="PROSITE" id="PS50110"/>
    </source>
</evidence>
<evidence type="ECO:0000313" key="11">
    <source>
        <dbReference type="EMBL" id="MUG46696.1"/>
    </source>
</evidence>
<dbReference type="PANTHER" id="PTHR42713:SF3">
    <property type="entry name" value="TRANSCRIPTIONAL REGULATORY PROTEIN HPTR"/>
    <property type="match status" value="1"/>
</dbReference>
<dbReference type="CDD" id="cd17536">
    <property type="entry name" value="REC_YesN-like"/>
    <property type="match status" value="1"/>
</dbReference>
<dbReference type="Pfam" id="PF12833">
    <property type="entry name" value="HTH_18"/>
    <property type="match status" value="1"/>
</dbReference>
<protein>
    <submittedName>
        <fullName evidence="11">Response regulator</fullName>
    </submittedName>
</protein>
<keyword evidence="6" id="KW-0238">DNA-binding</keyword>
<dbReference type="InterPro" id="IPR051552">
    <property type="entry name" value="HptR"/>
</dbReference>
<evidence type="ECO:0000256" key="6">
    <source>
        <dbReference type="ARBA" id="ARBA00023125"/>
    </source>
</evidence>
<evidence type="ECO:0000256" key="3">
    <source>
        <dbReference type="ARBA" id="ARBA00022553"/>
    </source>
</evidence>
<dbReference type="PANTHER" id="PTHR42713">
    <property type="entry name" value="HISTIDINE KINASE-RELATED"/>
    <property type="match status" value="1"/>
</dbReference>
<dbReference type="PROSITE" id="PS50110">
    <property type="entry name" value="RESPONSE_REGULATORY"/>
    <property type="match status" value="1"/>
</dbReference>
<dbReference type="Gene3D" id="3.40.50.2300">
    <property type="match status" value="1"/>
</dbReference>
<keyword evidence="7" id="KW-0804">Transcription</keyword>
<dbReference type="AlphaFoldDB" id="A0A7X2Z325"/>
<dbReference type="GO" id="GO:0003700">
    <property type="term" value="F:DNA-binding transcription factor activity"/>
    <property type="evidence" value="ECO:0007669"/>
    <property type="project" value="InterPro"/>
</dbReference>
<dbReference type="SUPFAM" id="SSF46689">
    <property type="entry name" value="Homeodomain-like"/>
    <property type="match status" value="1"/>
</dbReference>
<feature type="domain" description="Response regulatory" evidence="10">
    <location>
        <begin position="3"/>
        <end position="120"/>
    </location>
</feature>
<dbReference type="Gene3D" id="1.10.10.60">
    <property type="entry name" value="Homeodomain-like"/>
    <property type="match status" value="2"/>
</dbReference>
<sequence length="521" mass="59891">MYKVLLVDDERMILEGIQQIVDWSSAGTELIGTARNGIEAYELIAKEQPDFVISDISMPGMNGLELVEKTMQSFPDIRFIMLTGYKEFEYARSAMQFGVKHYLLKPCNEAQIYEALAELVSEREERRQRERFVARMKDGLSKVLPHVKEQFLRELVSNKTYGRSDLEYYRELFGLESAEQPVRLLLFQLEDSHEYEHLFALKNIAEDLLTGVLLGATLNGRLLMAVRETRDQALLLRNIEEVKRTFLGFYSVELTVALSEAGPMEAARRLYREALQCMNHRFYVGEGSLITQSDLPADERGSGDVELDEERIALLIKSGLSDEVERELERLFCQLAELCLEIGVTRSYVLELYAILIRLCSPEDRHRFTAQMAEIVRLDTLSSLKTFVKEAAIHVTSGYYRNSISRRSSIVERMLSIIEQHYMDAELTLNGVAHEMLYMNPDYLGKVFKQVTGDNFSHYLSRLRIEKAAEQIRRSGDVKVFELADSYGFGGNSKYFSQAFKKWMGMTPTEYRKSLEDGKAE</sequence>
<dbReference type="InterPro" id="IPR011006">
    <property type="entry name" value="CheY-like_superfamily"/>
</dbReference>
<keyword evidence="5" id="KW-0805">Transcription regulation</keyword>
<evidence type="ECO:0000256" key="4">
    <source>
        <dbReference type="ARBA" id="ARBA00023012"/>
    </source>
</evidence>
<comment type="subcellular location">
    <subcellularLocation>
        <location evidence="1">Cytoplasm</location>
    </subcellularLocation>
</comment>
<gene>
    <name evidence="11" type="ORF">GNP95_17040</name>
</gene>
<dbReference type="Proteomes" id="UP000447876">
    <property type="component" value="Unassembled WGS sequence"/>
</dbReference>
<keyword evidence="3 8" id="KW-0597">Phosphoprotein</keyword>
<proteinExistence type="predicted"/>
<dbReference type="EMBL" id="WNZW01000007">
    <property type="protein sequence ID" value="MUG46696.1"/>
    <property type="molecule type" value="Genomic_DNA"/>
</dbReference>
<evidence type="ECO:0000256" key="1">
    <source>
        <dbReference type="ARBA" id="ARBA00004496"/>
    </source>
</evidence>
<dbReference type="PROSITE" id="PS01124">
    <property type="entry name" value="HTH_ARAC_FAMILY_2"/>
    <property type="match status" value="1"/>
</dbReference>
<evidence type="ECO:0000313" key="12">
    <source>
        <dbReference type="Proteomes" id="UP000447876"/>
    </source>
</evidence>
<organism evidence="11 12">
    <name type="scientific">Paenibacillus woosongensis</name>
    <dbReference type="NCBI Taxonomy" id="307580"/>
    <lineage>
        <taxon>Bacteria</taxon>
        <taxon>Bacillati</taxon>
        <taxon>Bacillota</taxon>
        <taxon>Bacilli</taxon>
        <taxon>Bacillales</taxon>
        <taxon>Paenibacillaceae</taxon>
        <taxon>Paenibacillus</taxon>
    </lineage>
</organism>
<evidence type="ECO:0000256" key="7">
    <source>
        <dbReference type="ARBA" id="ARBA00023163"/>
    </source>
</evidence>
<evidence type="ECO:0000256" key="2">
    <source>
        <dbReference type="ARBA" id="ARBA00022490"/>
    </source>
</evidence>
<evidence type="ECO:0000259" key="9">
    <source>
        <dbReference type="PROSITE" id="PS01124"/>
    </source>
</evidence>
<feature type="modified residue" description="4-aspartylphosphate" evidence="8">
    <location>
        <position position="55"/>
    </location>
</feature>
<dbReference type="SUPFAM" id="SSF52172">
    <property type="entry name" value="CheY-like"/>
    <property type="match status" value="1"/>
</dbReference>
<dbReference type="SMART" id="SM00342">
    <property type="entry name" value="HTH_ARAC"/>
    <property type="match status" value="1"/>
</dbReference>